<gene>
    <name evidence="2" type="ORF">EAH80_11040</name>
</gene>
<dbReference type="GO" id="GO:0003700">
    <property type="term" value="F:DNA-binding transcription factor activity"/>
    <property type="evidence" value="ECO:0007669"/>
    <property type="project" value="InterPro"/>
</dbReference>
<dbReference type="EMBL" id="RCZG01000004">
    <property type="protein sequence ID" value="TPG34144.1"/>
    <property type="molecule type" value="Genomic_DNA"/>
</dbReference>
<evidence type="ECO:0000313" key="2">
    <source>
        <dbReference type="EMBL" id="TPG34144.1"/>
    </source>
</evidence>
<reference evidence="2 3" key="1">
    <citation type="journal article" date="2019" name="Environ. Microbiol.">
        <title>Species interactions and distinct microbial communities in high Arctic permafrost affected cryosols are associated with the CH4 and CO2 gas fluxes.</title>
        <authorList>
            <person name="Altshuler I."/>
            <person name="Hamel J."/>
            <person name="Turney S."/>
            <person name="Magnuson E."/>
            <person name="Levesque R."/>
            <person name="Greer C."/>
            <person name="Whyte L.G."/>
        </authorList>
    </citation>
    <scope>NUCLEOTIDE SEQUENCE [LARGE SCALE GENOMIC DNA]</scope>
    <source>
        <strain evidence="2 3">S5.20</strain>
    </source>
</reference>
<comment type="caution">
    <text evidence="2">The sequence shown here is derived from an EMBL/GenBank/DDBJ whole genome shotgun (WGS) entry which is preliminary data.</text>
</comment>
<proteinExistence type="predicted"/>
<dbReference type="SUPFAM" id="SSF46785">
    <property type="entry name" value="Winged helix' DNA-binding domain"/>
    <property type="match status" value="1"/>
</dbReference>
<dbReference type="Proteomes" id="UP000320095">
    <property type="component" value="Unassembled WGS sequence"/>
</dbReference>
<sequence>MGFVIGRVGHVMAMAFDREMDKFGIRTLHLGLMSAVRSFGPLSQQRLAEYLGADRATVAALIDDLEAKDLAIRRPVLGDRRARAVSLTDEGLRLHSRADAAAREHERRVFSKLTEAERTQLRTMMLKLRPLPKMFLPPESSDTG</sequence>
<dbReference type="SMART" id="SM00347">
    <property type="entry name" value="HTH_MARR"/>
    <property type="match status" value="1"/>
</dbReference>
<keyword evidence="3" id="KW-1185">Reference proteome</keyword>
<dbReference type="AlphaFoldDB" id="A0A502E9T9"/>
<evidence type="ECO:0000259" key="1">
    <source>
        <dbReference type="PROSITE" id="PS50995"/>
    </source>
</evidence>
<accession>A0A502E9T9</accession>
<evidence type="ECO:0000313" key="3">
    <source>
        <dbReference type="Proteomes" id="UP000320095"/>
    </source>
</evidence>
<protein>
    <submittedName>
        <fullName evidence="2">MarR family transcriptional regulator</fullName>
    </submittedName>
</protein>
<organism evidence="2 3">
    <name type="scientific">Mycolicibacterium hodleri</name>
    <dbReference type="NCBI Taxonomy" id="49897"/>
    <lineage>
        <taxon>Bacteria</taxon>
        <taxon>Bacillati</taxon>
        <taxon>Actinomycetota</taxon>
        <taxon>Actinomycetes</taxon>
        <taxon>Mycobacteriales</taxon>
        <taxon>Mycobacteriaceae</taxon>
        <taxon>Mycolicibacterium</taxon>
    </lineage>
</organism>
<dbReference type="PROSITE" id="PS50995">
    <property type="entry name" value="HTH_MARR_2"/>
    <property type="match status" value="1"/>
</dbReference>
<dbReference type="PRINTS" id="PR00598">
    <property type="entry name" value="HTHMARR"/>
</dbReference>
<dbReference type="GO" id="GO:0006950">
    <property type="term" value="P:response to stress"/>
    <property type="evidence" value="ECO:0007669"/>
    <property type="project" value="TreeGrafter"/>
</dbReference>
<dbReference type="InterPro" id="IPR036388">
    <property type="entry name" value="WH-like_DNA-bd_sf"/>
</dbReference>
<dbReference type="InterPro" id="IPR000835">
    <property type="entry name" value="HTH_MarR-typ"/>
</dbReference>
<dbReference type="PANTHER" id="PTHR33164:SF99">
    <property type="entry name" value="MARR FAMILY REGULATORY PROTEIN"/>
    <property type="match status" value="1"/>
</dbReference>
<dbReference type="PANTHER" id="PTHR33164">
    <property type="entry name" value="TRANSCRIPTIONAL REGULATOR, MARR FAMILY"/>
    <property type="match status" value="1"/>
</dbReference>
<dbReference type="InterPro" id="IPR036390">
    <property type="entry name" value="WH_DNA-bd_sf"/>
</dbReference>
<dbReference type="Gene3D" id="1.10.10.10">
    <property type="entry name" value="Winged helix-like DNA-binding domain superfamily/Winged helix DNA-binding domain"/>
    <property type="match status" value="1"/>
</dbReference>
<dbReference type="InterPro" id="IPR039422">
    <property type="entry name" value="MarR/SlyA-like"/>
</dbReference>
<dbReference type="Pfam" id="PF12802">
    <property type="entry name" value="MarR_2"/>
    <property type="match status" value="1"/>
</dbReference>
<name>A0A502E9T9_9MYCO</name>
<feature type="domain" description="HTH marR-type" evidence="1">
    <location>
        <begin position="1"/>
        <end position="130"/>
    </location>
</feature>